<protein>
    <recommendedName>
        <fullName evidence="7">CCHC-type domain-containing protein</fullName>
    </recommendedName>
</protein>
<dbReference type="Pfam" id="PF00098">
    <property type="entry name" value="zf-CCHC"/>
    <property type="match status" value="1"/>
</dbReference>
<dbReference type="SUPFAM" id="SSF47353">
    <property type="entry name" value="Retrovirus capsid dimerization domain-like"/>
    <property type="match status" value="1"/>
</dbReference>
<evidence type="ECO:0000256" key="1">
    <source>
        <dbReference type="PROSITE-ProRule" id="PRU00047"/>
    </source>
</evidence>
<evidence type="ECO:0000313" key="5">
    <source>
        <dbReference type="Ensembl" id="ENSCABP00000030173.1"/>
    </source>
</evidence>
<dbReference type="InterPro" id="IPR001878">
    <property type="entry name" value="Znf_CCHC"/>
</dbReference>
<feature type="compositionally biased region" description="Basic and acidic residues" evidence="2">
    <location>
        <begin position="706"/>
        <end position="720"/>
    </location>
</feature>
<feature type="compositionally biased region" description="Basic and acidic residues" evidence="2">
    <location>
        <begin position="651"/>
        <end position="663"/>
    </location>
</feature>
<proteinExistence type="predicted"/>
<evidence type="ECO:0000256" key="2">
    <source>
        <dbReference type="SAM" id="MobiDB-lite"/>
    </source>
</evidence>
<dbReference type="SUPFAM" id="SSF50630">
    <property type="entry name" value="Acid proteases"/>
    <property type="match status" value="1"/>
</dbReference>
<dbReference type="GeneTree" id="ENSGT00940000159113"/>
<sequence>MYAKRRKCDLLELCKQRGLRTGRLTKDQLIAQLEEGDRNPVSEGSSQADAAQSPVSVPPGSGQTADEGFPRPPLPSPRGRAGRSPANAEGTVTPPAGRGSWQRSSPPSRGSSRRRSTAVEQLWLEEERKLRREELELKRQELEEKVNQRKHEENQRKHEENQRKHELEEKENQRKHELEEKENQRKHELEEKEKQRKHELEEKEKQRKHELELAQLRSREAPAAVSEGGPKPTPNFDKRLLPRRKEGEDIDTFLTAFENACELQGVGPADRIAVLTPLLDSTAVEVYSRLKGAEAGDYELFKQALLREFGLTPEMYRKRFRSQRKTREITYLQLVNRAQGYARKWTAGAQTKEDLLDLFILEHLYEQCPSDLRLWLRDQKPENPQHAGQLADQFVDSRAGDGREESRRSRPASAQRESHHGTSQRGPMENPPKGGTSSVRSLRPIPGDPRDMGCYQCGQRGHIRAQCPKLRDRPSRPNPQRVDWVKTQSEEGLHSRERGAGNIPPVKEGGGPQVSSSGGLDAPASGFLVYRVGAGLPLRKECLVSLEVDGREVTGYWDTGAEVTLARPEVVGSDRMVPDTYLTLMGVGGTPFKVPVARVHLKWGAKEGPKDVGVHPHLPTDVLMGGDLEDWPSSTQSALVVTHSQSRQRALHPDNGEGTRPEVQDPNLGGGERPGAWLREAATSDPASKRELVPIPVPAAEFQAELQKDPSLRKPRDRAD</sequence>
<feature type="region of interest" description="Disordered" evidence="2">
    <location>
        <begin position="701"/>
        <end position="720"/>
    </location>
</feature>
<dbReference type="GO" id="GO:0008270">
    <property type="term" value="F:zinc ion binding"/>
    <property type="evidence" value="ECO:0007669"/>
    <property type="project" value="UniProtKB-KW"/>
</dbReference>
<feature type="domain" description="SCAN box" evidence="4">
    <location>
        <begin position="317"/>
        <end position="394"/>
    </location>
</feature>
<dbReference type="Gene3D" id="4.10.60.10">
    <property type="entry name" value="Zinc finger, CCHC-type"/>
    <property type="match status" value="1"/>
</dbReference>
<reference evidence="5" key="2">
    <citation type="submission" date="2025-09" db="UniProtKB">
        <authorList>
            <consortium name="Ensembl"/>
        </authorList>
    </citation>
    <scope>IDENTIFICATION</scope>
</reference>
<keyword evidence="1" id="KW-0862">Zinc</keyword>
<feature type="compositionally biased region" description="Basic and acidic residues" evidence="2">
    <location>
        <begin position="143"/>
        <end position="220"/>
    </location>
</feature>
<dbReference type="PROSITE" id="PS50158">
    <property type="entry name" value="ZF_CCHC"/>
    <property type="match status" value="1"/>
</dbReference>
<keyword evidence="1" id="KW-0479">Metal-binding</keyword>
<feature type="region of interest" description="Disordered" evidence="2">
    <location>
        <begin position="143"/>
        <end position="243"/>
    </location>
</feature>
<reference evidence="5" key="1">
    <citation type="submission" date="2025-08" db="UniProtKB">
        <authorList>
            <consortium name="Ensembl"/>
        </authorList>
    </citation>
    <scope>IDENTIFICATION</scope>
</reference>
<dbReference type="OMA" id="HEFRMRE"/>
<dbReference type="Ensembl" id="ENSCABT00000033070.1">
    <property type="protein sequence ID" value="ENSCABP00000030173.1"/>
    <property type="gene ID" value="ENSCABG00000022110.1"/>
</dbReference>
<dbReference type="PROSITE" id="PS50804">
    <property type="entry name" value="SCAN_BOX"/>
    <property type="match status" value="1"/>
</dbReference>
<dbReference type="AlphaFoldDB" id="A0A8C0JBN6"/>
<feature type="region of interest" description="Disordered" evidence="2">
    <location>
        <begin position="644"/>
        <end position="696"/>
    </location>
</feature>
<name>A0A8C0JBN6_CHEAB</name>
<organism evidence="5 6">
    <name type="scientific">Chelonoidis abingdonii</name>
    <name type="common">Abingdon island giant tortoise</name>
    <name type="synonym">Testudo abingdonii</name>
    <dbReference type="NCBI Taxonomy" id="106734"/>
    <lineage>
        <taxon>Eukaryota</taxon>
        <taxon>Metazoa</taxon>
        <taxon>Chordata</taxon>
        <taxon>Craniata</taxon>
        <taxon>Vertebrata</taxon>
        <taxon>Euteleostomi</taxon>
        <taxon>Archelosauria</taxon>
        <taxon>Testudinata</taxon>
        <taxon>Testudines</taxon>
        <taxon>Cryptodira</taxon>
        <taxon>Durocryptodira</taxon>
        <taxon>Testudinoidea</taxon>
        <taxon>Testudinidae</taxon>
        <taxon>Chelonoidis</taxon>
    </lineage>
</organism>
<dbReference type="Pfam" id="PF02023">
    <property type="entry name" value="SCAN"/>
    <property type="match status" value="1"/>
</dbReference>
<dbReference type="InterPro" id="IPR003309">
    <property type="entry name" value="SCAN_dom"/>
</dbReference>
<dbReference type="SMART" id="SM00343">
    <property type="entry name" value="ZnF_C2HC"/>
    <property type="match status" value="1"/>
</dbReference>
<feature type="compositionally biased region" description="Basic and acidic residues" evidence="2">
    <location>
        <begin position="398"/>
        <end position="408"/>
    </location>
</feature>
<dbReference type="GO" id="GO:0003676">
    <property type="term" value="F:nucleic acid binding"/>
    <property type="evidence" value="ECO:0007669"/>
    <property type="project" value="InterPro"/>
</dbReference>
<evidence type="ECO:0008006" key="7">
    <source>
        <dbReference type="Google" id="ProtNLM"/>
    </source>
</evidence>
<feature type="compositionally biased region" description="Basic and acidic residues" evidence="2">
    <location>
        <begin position="488"/>
        <end position="499"/>
    </location>
</feature>
<evidence type="ECO:0000259" key="3">
    <source>
        <dbReference type="PROSITE" id="PS50158"/>
    </source>
</evidence>
<feature type="domain" description="CCHC-type" evidence="3">
    <location>
        <begin position="454"/>
        <end position="469"/>
    </location>
</feature>
<feature type="region of interest" description="Disordered" evidence="2">
    <location>
        <begin position="382"/>
        <end position="456"/>
    </location>
</feature>
<dbReference type="InterPro" id="IPR021109">
    <property type="entry name" value="Peptidase_aspartic_dom_sf"/>
</dbReference>
<accession>A0A8C0JBN6</accession>
<evidence type="ECO:0000313" key="6">
    <source>
        <dbReference type="Proteomes" id="UP000694404"/>
    </source>
</evidence>
<dbReference type="Gene3D" id="2.40.70.10">
    <property type="entry name" value="Acid Proteases"/>
    <property type="match status" value="1"/>
</dbReference>
<dbReference type="InterPro" id="IPR038269">
    <property type="entry name" value="SCAN_sf"/>
</dbReference>
<feature type="compositionally biased region" description="Polar residues" evidence="2">
    <location>
        <begin position="42"/>
        <end position="55"/>
    </location>
</feature>
<feature type="compositionally biased region" description="Low complexity" evidence="2">
    <location>
        <begin position="97"/>
        <end position="110"/>
    </location>
</feature>
<dbReference type="PANTHER" id="PTHR46888">
    <property type="entry name" value="ZINC KNUCKLE DOMAINCONTAINING PROTEIN-RELATED"/>
    <property type="match status" value="1"/>
</dbReference>
<keyword evidence="6" id="KW-1185">Reference proteome</keyword>
<dbReference type="SUPFAM" id="SSF57756">
    <property type="entry name" value="Retrovirus zinc finger-like domains"/>
    <property type="match status" value="1"/>
</dbReference>
<dbReference type="Gene3D" id="1.10.4020.10">
    <property type="entry name" value="DNA breaking-rejoining enzymes"/>
    <property type="match status" value="1"/>
</dbReference>
<dbReference type="Proteomes" id="UP000694404">
    <property type="component" value="Unplaced"/>
</dbReference>
<keyword evidence="1" id="KW-0863">Zinc-finger</keyword>
<dbReference type="InterPro" id="IPR036875">
    <property type="entry name" value="Znf_CCHC_sf"/>
</dbReference>
<dbReference type="PANTHER" id="PTHR46888:SF1">
    <property type="entry name" value="RIBONUCLEASE H"/>
    <property type="match status" value="1"/>
</dbReference>
<feature type="region of interest" description="Disordered" evidence="2">
    <location>
        <begin position="30"/>
        <end position="128"/>
    </location>
</feature>
<feature type="region of interest" description="Disordered" evidence="2">
    <location>
        <begin position="486"/>
        <end position="518"/>
    </location>
</feature>
<evidence type="ECO:0000259" key="4">
    <source>
        <dbReference type="PROSITE" id="PS50804"/>
    </source>
</evidence>